<gene>
    <name evidence="1" type="ORF">S01H1_63534</name>
</gene>
<reference evidence="1" key="1">
    <citation type="journal article" date="2014" name="Front. Microbiol.">
        <title>High frequency of phylogenetically diverse reductive dehalogenase-homologous genes in deep subseafloor sedimentary metagenomes.</title>
        <authorList>
            <person name="Kawai M."/>
            <person name="Futagami T."/>
            <person name="Toyoda A."/>
            <person name="Takaki Y."/>
            <person name="Nishi S."/>
            <person name="Hori S."/>
            <person name="Arai W."/>
            <person name="Tsubouchi T."/>
            <person name="Morono Y."/>
            <person name="Uchiyama I."/>
            <person name="Ito T."/>
            <person name="Fujiyama A."/>
            <person name="Inagaki F."/>
            <person name="Takami H."/>
        </authorList>
    </citation>
    <scope>NUCLEOTIDE SEQUENCE</scope>
    <source>
        <strain evidence="1">Expedition CK06-06</strain>
    </source>
</reference>
<feature type="non-terminal residue" evidence="1">
    <location>
        <position position="1"/>
    </location>
</feature>
<protein>
    <submittedName>
        <fullName evidence="1">Uncharacterized protein</fullName>
    </submittedName>
</protein>
<proteinExistence type="predicted"/>
<evidence type="ECO:0000313" key="1">
    <source>
        <dbReference type="EMBL" id="GAG36374.1"/>
    </source>
</evidence>
<comment type="caution">
    <text evidence="1">The sequence shown here is derived from an EMBL/GenBank/DDBJ whole genome shotgun (WGS) entry which is preliminary data.</text>
</comment>
<accession>X0WZJ5</accession>
<dbReference type="EMBL" id="BARS01041822">
    <property type="protein sequence ID" value="GAG36374.1"/>
    <property type="molecule type" value="Genomic_DNA"/>
</dbReference>
<dbReference type="AlphaFoldDB" id="X0WZJ5"/>
<organism evidence="1">
    <name type="scientific">marine sediment metagenome</name>
    <dbReference type="NCBI Taxonomy" id="412755"/>
    <lineage>
        <taxon>unclassified sequences</taxon>
        <taxon>metagenomes</taxon>
        <taxon>ecological metagenomes</taxon>
    </lineage>
</organism>
<name>X0WZJ5_9ZZZZ</name>
<sequence>DIELERLGQKIMLQAAMGKHKYIYEGVAEAVAIYLVPELNDGEFDDGMIEEVAAQVSKLKIVDVYPVADFFLDKYRSITKSGIAS</sequence>